<dbReference type="Gene3D" id="3.40.50.720">
    <property type="entry name" value="NAD(P)-binding Rossmann-like Domain"/>
    <property type="match status" value="1"/>
</dbReference>
<keyword evidence="10" id="KW-1185">Reference proteome</keyword>
<feature type="transmembrane region" description="Helical" evidence="7">
    <location>
        <begin position="142"/>
        <end position="162"/>
    </location>
</feature>
<dbReference type="InterPro" id="IPR017475">
    <property type="entry name" value="EPS_sugar_tfrase"/>
</dbReference>
<keyword evidence="4 7" id="KW-0812">Transmembrane</keyword>
<evidence type="ECO:0000256" key="3">
    <source>
        <dbReference type="ARBA" id="ARBA00022679"/>
    </source>
</evidence>
<dbReference type="Pfam" id="PF02397">
    <property type="entry name" value="Bac_transf"/>
    <property type="match status" value="1"/>
</dbReference>
<dbReference type="InterPro" id="IPR017472">
    <property type="entry name" value="Undecaprenyl-P_galact_Ptfrase"/>
</dbReference>
<evidence type="ECO:0000256" key="7">
    <source>
        <dbReference type="SAM" id="Phobius"/>
    </source>
</evidence>
<dbReference type="PANTHER" id="PTHR30576:SF10">
    <property type="entry name" value="SLL5057 PROTEIN"/>
    <property type="match status" value="1"/>
</dbReference>
<feature type="transmembrane region" description="Helical" evidence="7">
    <location>
        <begin position="312"/>
        <end position="333"/>
    </location>
</feature>
<dbReference type="Pfam" id="PF13727">
    <property type="entry name" value="CoA_binding_3"/>
    <property type="match status" value="1"/>
</dbReference>
<evidence type="ECO:0000256" key="5">
    <source>
        <dbReference type="ARBA" id="ARBA00022989"/>
    </source>
</evidence>
<dbReference type="NCBIfam" id="TIGR03025">
    <property type="entry name" value="EPS_sugtrans"/>
    <property type="match status" value="1"/>
</dbReference>
<accession>A0A510HLN2</accession>
<name>A0A510HLN2_9ACTN</name>
<dbReference type="Proteomes" id="UP000318065">
    <property type="component" value="Chromosome"/>
</dbReference>
<comment type="subcellular location">
    <subcellularLocation>
        <location evidence="1">Membrane</location>
        <topology evidence="1">Multi-pass membrane protein</topology>
    </subcellularLocation>
</comment>
<dbReference type="PANTHER" id="PTHR30576">
    <property type="entry name" value="COLANIC BIOSYNTHESIS UDP-GLUCOSE LIPID CARRIER TRANSFERASE"/>
    <property type="match status" value="1"/>
</dbReference>
<feature type="domain" description="Bacterial sugar transferase" evidence="8">
    <location>
        <begin position="307"/>
        <end position="498"/>
    </location>
</feature>
<evidence type="ECO:0000256" key="4">
    <source>
        <dbReference type="ARBA" id="ARBA00022692"/>
    </source>
</evidence>
<dbReference type="InterPro" id="IPR003362">
    <property type="entry name" value="Bact_transf"/>
</dbReference>
<dbReference type="NCBIfam" id="TIGR03022">
    <property type="entry name" value="WbaP_sugtrans"/>
    <property type="match status" value="1"/>
</dbReference>
<keyword evidence="6 7" id="KW-0472">Membrane</keyword>
<dbReference type="GO" id="GO:0000271">
    <property type="term" value="P:polysaccharide biosynthetic process"/>
    <property type="evidence" value="ECO:0007669"/>
    <property type="project" value="InterPro"/>
</dbReference>
<evidence type="ECO:0000256" key="6">
    <source>
        <dbReference type="ARBA" id="ARBA00023136"/>
    </source>
</evidence>
<sequence>MGSRERVFAGERVTDEALVPVAVLPGPRVVPEFRRPGAALRQRFAVAGLIAADVALAAAVWGVALGLQGLWGRGGPSEVAVAAIAPSVVVWVGMRALLGLYPGYGLDAVQRLRRHVYSVFAALAVLAVFAVDFHVGDSLSRLMLLISFGGLLLAAPFAQHAARRVLRRAKVWGKPVVVLSYRETGEAFLKHLRREWSLGYRPAALFDYNLLPAGGGYREAPYEKTLHDAAAWARERRVDTCIFATPYTRREQLSGMISVASESFREVIVVPNLDGVTNSSVVARDLAGTFAVEVRYNLLDPWAQRVKRALDLLLAGALGFALLPLLLGLALLIRVDSPGPVLFRQKRPGKDGRTFRVCKFRTMHADADERLTRLLEEDPRLGEEFRRHGKLRDDPRITRIGRFLRKTSLDELPQLWNVVRGEMSLVGPRPYLEIQRSQIDEHERFILRVPPGISGLWQVSGRSDTTLEERVRLDTYYVRNWSVWLDLIILARTVRVVLGRSGAY</sequence>
<feature type="transmembrane region" description="Helical" evidence="7">
    <location>
        <begin position="44"/>
        <end position="67"/>
    </location>
</feature>
<keyword evidence="5 7" id="KW-1133">Transmembrane helix</keyword>
<proteinExistence type="inferred from homology"/>
<dbReference type="EMBL" id="AP019791">
    <property type="protein sequence ID" value="BBL79327.1"/>
    <property type="molecule type" value="Genomic_DNA"/>
</dbReference>
<evidence type="ECO:0000259" key="8">
    <source>
        <dbReference type="Pfam" id="PF02397"/>
    </source>
</evidence>
<dbReference type="GO" id="GO:0016780">
    <property type="term" value="F:phosphotransferase activity, for other substituted phosphate groups"/>
    <property type="evidence" value="ECO:0007669"/>
    <property type="project" value="TreeGrafter"/>
</dbReference>
<organism evidence="9 10">
    <name type="scientific">Rubrobacter xylanophilus</name>
    <dbReference type="NCBI Taxonomy" id="49319"/>
    <lineage>
        <taxon>Bacteria</taxon>
        <taxon>Bacillati</taxon>
        <taxon>Actinomycetota</taxon>
        <taxon>Rubrobacteria</taxon>
        <taxon>Rubrobacterales</taxon>
        <taxon>Rubrobacteraceae</taxon>
        <taxon>Rubrobacter</taxon>
    </lineage>
</organism>
<evidence type="ECO:0000313" key="9">
    <source>
        <dbReference type="EMBL" id="BBL79327.1"/>
    </source>
</evidence>
<evidence type="ECO:0000313" key="10">
    <source>
        <dbReference type="Proteomes" id="UP000318065"/>
    </source>
</evidence>
<gene>
    <name evidence="9" type="ORF">RxyAA322_11810</name>
</gene>
<comment type="similarity">
    <text evidence="2">Belongs to the bacterial sugar transferase family.</text>
</comment>
<feature type="transmembrane region" description="Helical" evidence="7">
    <location>
        <begin position="116"/>
        <end position="136"/>
    </location>
</feature>
<dbReference type="AlphaFoldDB" id="A0A510HLN2"/>
<evidence type="ECO:0000256" key="2">
    <source>
        <dbReference type="ARBA" id="ARBA00006464"/>
    </source>
</evidence>
<dbReference type="GO" id="GO:0005886">
    <property type="term" value="C:plasma membrane"/>
    <property type="evidence" value="ECO:0007669"/>
    <property type="project" value="InterPro"/>
</dbReference>
<dbReference type="OrthoDB" id="9808602at2"/>
<feature type="transmembrane region" description="Helical" evidence="7">
    <location>
        <begin position="79"/>
        <end position="104"/>
    </location>
</feature>
<keyword evidence="3 9" id="KW-0808">Transferase</keyword>
<protein>
    <submittedName>
        <fullName evidence="9">Undecaprenyl-phosphate galactose phosphotransferase WbaP</fullName>
    </submittedName>
</protein>
<dbReference type="RefSeq" id="WP_143527344.1">
    <property type="nucleotide sequence ID" value="NZ_AP019791.1"/>
</dbReference>
<evidence type="ECO:0000256" key="1">
    <source>
        <dbReference type="ARBA" id="ARBA00004141"/>
    </source>
</evidence>
<reference evidence="9" key="1">
    <citation type="journal article" date="2019" name="Microbiol. Resour. Announc.">
        <title>Complete Genome Sequence of Rubrobacter xylanophilus Strain AA3-22, Isolated from Arima Onsen in Japan.</title>
        <authorList>
            <person name="Tomariguchi N."/>
            <person name="Miyazaki K."/>
        </authorList>
    </citation>
    <scope>NUCLEOTIDE SEQUENCE [LARGE SCALE GENOMIC DNA]</scope>
    <source>
        <strain evidence="9">AA3-22</strain>
    </source>
</reference>